<gene>
    <name evidence="2" type="ORF">Maq22A_c26160</name>
</gene>
<dbReference type="KEGG" id="maqu:Maq22A_c26160"/>
<feature type="transmembrane region" description="Helical" evidence="1">
    <location>
        <begin position="24"/>
        <end position="49"/>
    </location>
</feature>
<dbReference type="RefSeq" id="WP_060848915.1">
    <property type="nucleotide sequence ID" value="NZ_AP014704.1"/>
</dbReference>
<evidence type="ECO:0000313" key="2">
    <source>
        <dbReference type="EMBL" id="BAQ48104.1"/>
    </source>
</evidence>
<dbReference type="STRING" id="270351.Maq22A_c26160"/>
<sequence>MFFIMTAAIGGGMAAATWLIQDGPAVAASAGAIAGAVSAAVAAALLAWLDRRSGTGEPAATATRQPDDLPRLPHRRRSVLRRFARRGHPEDGILAPAR</sequence>
<name>A0A0C6FRQ6_9HYPH</name>
<reference evidence="3" key="2">
    <citation type="submission" date="2015-01" db="EMBL/GenBank/DDBJ databases">
        <title>Complete genome sequence of Methylobacterium aquaticum strain 22A.</title>
        <authorList>
            <person name="Tani A."/>
            <person name="Ogura Y."/>
            <person name="Hayashi T."/>
        </authorList>
    </citation>
    <scope>NUCLEOTIDE SEQUENCE [LARGE SCALE GENOMIC DNA]</scope>
    <source>
        <strain evidence="3">MA-22A</strain>
    </source>
</reference>
<dbReference type="PATRIC" id="fig|270351.10.peg.5021"/>
<dbReference type="AlphaFoldDB" id="A0A0C6FRQ6"/>
<reference evidence="2 3" key="1">
    <citation type="journal article" date="2015" name="Genome Announc.">
        <title>Complete Genome Sequence of Methylobacterium aquaticum Strain 22A, Isolated from Racomitrium japonicum Moss.</title>
        <authorList>
            <person name="Tani A."/>
            <person name="Ogura Y."/>
            <person name="Hayashi T."/>
            <person name="Kimbara K."/>
        </authorList>
    </citation>
    <scope>NUCLEOTIDE SEQUENCE [LARGE SCALE GENOMIC DNA]</scope>
    <source>
        <strain evidence="2 3">MA-22A</strain>
    </source>
</reference>
<evidence type="ECO:0000313" key="3">
    <source>
        <dbReference type="Proteomes" id="UP000061432"/>
    </source>
</evidence>
<keyword evidence="1" id="KW-0472">Membrane</keyword>
<dbReference type="Proteomes" id="UP000061432">
    <property type="component" value="Chromosome"/>
</dbReference>
<proteinExistence type="predicted"/>
<evidence type="ECO:0000256" key="1">
    <source>
        <dbReference type="SAM" id="Phobius"/>
    </source>
</evidence>
<protein>
    <submittedName>
        <fullName evidence="2">Uncharacterized protein</fullName>
    </submittedName>
</protein>
<organism evidence="2 3">
    <name type="scientific">Methylobacterium aquaticum</name>
    <dbReference type="NCBI Taxonomy" id="270351"/>
    <lineage>
        <taxon>Bacteria</taxon>
        <taxon>Pseudomonadati</taxon>
        <taxon>Pseudomonadota</taxon>
        <taxon>Alphaproteobacteria</taxon>
        <taxon>Hyphomicrobiales</taxon>
        <taxon>Methylobacteriaceae</taxon>
        <taxon>Methylobacterium</taxon>
    </lineage>
</organism>
<keyword evidence="1" id="KW-1133">Transmembrane helix</keyword>
<dbReference type="EMBL" id="AP014704">
    <property type="protein sequence ID" value="BAQ48104.1"/>
    <property type="molecule type" value="Genomic_DNA"/>
</dbReference>
<accession>A0A0C6FRQ6</accession>
<keyword evidence="1" id="KW-0812">Transmembrane</keyword>